<evidence type="ECO:0000313" key="2">
    <source>
        <dbReference type="EMBL" id="ACK51329.1"/>
    </source>
</evidence>
<sequence>MLHQAQLGESGSARFGAAALHAYKGRPKPVEPASAPAPAPKDGAKPQGDPKAPAPKPAEPKQPS</sequence>
<gene>
    <name evidence="2" type="ordered locus">Msil_2399</name>
</gene>
<dbReference type="KEGG" id="msl:Msil_2399"/>
<evidence type="ECO:0000313" key="3">
    <source>
        <dbReference type="Proteomes" id="UP000002257"/>
    </source>
</evidence>
<protein>
    <submittedName>
        <fullName evidence="2">Putative polyhydroxybutyrate depolymerase</fullName>
    </submittedName>
</protein>
<keyword evidence="3" id="KW-1185">Reference proteome</keyword>
<accession>B8EKF9</accession>
<name>B8EKF9_METSB</name>
<dbReference type="RefSeq" id="WP_012591398.1">
    <property type="nucleotide sequence ID" value="NC_011666.1"/>
</dbReference>
<dbReference type="AlphaFoldDB" id="B8EKF9"/>
<proteinExistence type="predicted"/>
<feature type="region of interest" description="Disordered" evidence="1">
    <location>
        <begin position="18"/>
        <end position="64"/>
    </location>
</feature>
<feature type="compositionally biased region" description="Pro residues" evidence="1">
    <location>
        <begin position="52"/>
        <end position="64"/>
    </location>
</feature>
<reference evidence="2 3" key="1">
    <citation type="journal article" date="2010" name="J. Bacteriol.">
        <title>Complete genome sequence of the aerobic facultative methanotroph Methylocella silvestris BL2.</title>
        <authorList>
            <person name="Chen Y."/>
            <person name="Crombie A."/>
            <person name="Rahman M.T."/>
            <person name="Dedysh S.N."/>
            <person name="Liesack W."/>
            <person name="Stott M.B."/>
            <person name="Alam M."/>
            <person name="Theisen A.R."/>
            <person name="Murrell J.C."/>
            <person name="Dunfield P.F."/>
        </authorList>
    </citation>
    <scope>NUCLEOTIDE SEQUENCE [LARGE SCALE GENOMIC DNA]</scope>
    <source>
        <strain evidence="3">DSM 15510 / CIP 108128 / LMG 27833 / NCIMB 13906 / BL2</strain>
    </source>
</reference>
<dbReference type="HOGENOM" id="CLU_2862726_0_0_5"/>
<dbReference type="STRING" id="395965.Msil_2399"/>
<dbReference type="Proteomes" id="UP000002257">
    <property type="component" value="Chromosome"/>
</dbReference>
<evidence type="ECO:0000256" key="1">
    <source>
        <dbReference type="SAM" id="MobiDB-lite"/>
    </source>
</evidence>
<dbReference type="EMBL" id="CP001280">
    <property type="protein sequence ID" value="ACK51329.1"/>
    <property type="molecule type" value="Genomic_DNA"/>
</dbReference>
<organism evidence="2 3">
    <name type="scientific">Methylocella silvestris (strain DSM 15510 / CIP 108128 / LMG 27833 / NCIMB 13906 / BL2)</name>
    <dbReference type="NCBI Taxonomy" id="395965"/>
    <lineage>
        <taxon>Bacteria</taxon>
        <taxon>Pseudomonadati</taxon>
        <taxon>Pseudomonadota</taxon>
        <taxon>Alphaproteobacteria</taxon>
        <taxon>Hyphomicrobiales</taxon>
        <taxon>Beijerinckiaceae</taxon>
        <taxon>Methylocella</taxon>
    </lineage>
</organism>